<feature type="domain" description="Major facilitator superfamily (MFS) profile" evidence="8">
    <location>
        <begin position="1"/>
        <end position="407"/>
    </location>
</feature>
<dbReference type="PANTHER" id="PTHR23503">
    <property type="entry name" value="SOLUTE CARRIER FAMILY 2"/>
    <property type="match status" value="1"/>
</dbReference>
<feature type="transmembrane region" description="Helical" evidence="7">
    <location>
        <begin position="328"/>
        <end position="350"/>
    </location>
</feature>
<keyword evidence="5 7" id="KW-1133">Transmembrane helix</keyword>
<keyword evidence="6 7" id="KW-0472">Membrane</keyword>
<dbReference type="InterPro" id="IPR003663">
    <property type="entry name" value="Sugar/inositol_transpt"/>
</dbReference>
<feature type="transmembrane region" description="Helical" evidence="7">
    <location>
        <begin position="271"/>
        <end position="290"/>
    </location>
</feature>
<feature type="transmembrane region" description="Helical" evidence="7">
    <location>
        <begin position="371"/>
        <end position="397"/>
    </location>
</feature>
<evidence type="ECO:0000313" key="10">
    <source>
        <dbReference type="Proteomes" id="UP001212152"/>
    </source>
</evidence>
<protein>
    <recommendedName>
        <fullName evidence="8">Major facilitator superfamily (MFS) profile domain-containing protein</fullName>
    </recommendedName>
</protein>
<dbReference type="InterPro" id="IPR045263">
    <property type="entry name" value="GLUT"/>
</dbReference>
<name>A0AAD5TS16_9FUNG</name>
<dbReference type="EMBL" id="JADGJQ010000008">
    <property type="protein sequence ID" value="KAJ3182653.1"/>
    <property type="molecule type" value="Genomic_DNA"/>
</dbReference>
<feature type="transmembrane region" description="Helical" evidence="7">
    <location>
        <begin position="297"/>
        <end position="316"/>
    </location>
</feature>
<evidence type="ECO:0000256" key="3">
    <source>
        <dbReference type="ARBA" id="ARBA00022448"/>
    </source>
</evidence>
<feature type="transmembrane region" description="Helical" evidence="7">
    <location>
        <begin position="12"/>
        <end position="30"/>
    </location>
</feature>
<dbReference type="Gene3D" id="1.20.1250.20">
    <property type="entry name" value="MFS general substrate transporter like domains"/>
    <property type="match status" value="1"/>
</dbReference>
<feature type="transmembrane region" description="Helical" evidence="7">
    <location>
        <begin position="99"/>
        <end position="121"/>
    </location>
</feature>
<organism evidence="9 10">
    <name type="scientific">Geranomyces variabilis</name>
    <dbReference type="NCBI Taxonomy" id="109894"/>
    <lineage>
        <taxon>Eukaryota</taxon>
        <taxon>Fungi</taxon>
        <taxon>Fungi incertae sedis</taxon>
        <taxon>Chytridiomycota</taxon>
        <taxon>Chytridiomycota incertae sedis</taxon>
        <taxon>Chytridiomycetes</taxon>
        <taxon>Spizellomycetales</taxon>
        <taxon>Powellomycetaceae</taxon>
        <taxon>Geranomyces</taxon>
    </lineage>
</organism>
<dbReference type="AlphaFoldDB" id="A0AAD5TS16"/>
<dbReference type="InterPro" id="IPR005828">
    <property type="entry name" value="MFS_sugar_transport-like"/>
</dbReference>
<dbReference type="GO" id="GO:0016020">
    <property type="term" value="C:membrane"/>
    <property type="evidence" value="ECO:0007669"/>
    <property type="project" value="UniProtKB-SubCell"/>
</dbReference>
<evidence type="ECO:0000256" key="1">
    <source>
        <dbReference type="ARBA" id="ARBA00004141"/>
    </source>
</evidence>
<feature type="transmembrane region" description="Helical" evidence="7">
    <location>
        <begin position="66"/>
        <end position="87"/>
    </location>
</feature>
<keyword evidence="4 7" id="KW-0812">Transmembrane</keyword>
<accession>A0AAD5TS16</accession>
<evidence type="ECO:0000259" key="8">
    <source>
        <dbReference type="PROSITE" id="PS50850"/>
    </source>
</evidence>
<evidence type="ECO:0000256" key="2">
    <source>
        <dbReference type="ARBA" id="ARBA00010992"/>
    </source>
</evidence>
<keyword evidence="10" id="KW-1185">Reference proteome</keyword>
<dbReference type="GO" id="GO:0015149">
    <property type="term" value="F:hexose transmembrane transporter activity"/>
    <property type="evidence" value="ECO:0007669"/>
    <property type="project" value="TreeGrafter"/>
</dbReference>
<dbReference type="Proteomes" id="UP001212152">
    <property type="component" value="Unassembled WGS sequence"/>
</dbReference>
<sequence length="407" mass="42939">MSSAIPMTDWEWGAFVSLFLLGGVIGGLGGGHIASTLGRRRALLCTNFLYTAGTLSITFAKGQSALYLGRLLTGIAAGISTVVVPVFINELAPPKSAGLLCSSNQTAIVMGILISAVAGVWMATEELWRGLFALNLVPNVLQWLLLPLCVESPPWLAAQGLAQDNKEALAKLYNHSIGVEEERILPEASEAGAADDDSIEDLAHGGHEPLAPPLRRHLSLKQLFASRDLRPYLMAAMGLHIVQQFSGINAAIFYSTTIFMENYPIETATKLTVLVSVVNLIMTLVSAGLIDTLGRRTLLLTSEAAMAFCAAAIYVASNVMLAPPAVVGFFLIAFVGSFAIGLGAIPWIILPELLPAPAITVAASIGTGLNWGSAFLLALLFPVAISASAFAATWNFVPETKGGVLRL</sequence>
<comment type="caution">
    <text evidence="9">The sequence shown here is derived from an EMBL/GenBank/DDBJ whole genome shotgun (WGS) entry which is preliminary data.</text>
</comment>
<evidence type="ECO:0000256" key="6">
    <source>
        <dbReference type="ARBA" id="ARBA00023136"/>
    </source>
</evidence>
<feature type="transmembrane region" description="Helical" evidence="7">
    <location>
        <begin position="232"/>
        <end position="259"/>
    </location>
</feature>
<dbReference type="Pfam" id="PF00083">
    <property type="entry name" value="Sugar_tr"/>
    <property type="match status" value="1"/>
</dbReference>
<dbReference type="PANTHER" id="PTHR23503:SF8">
    <property type="entry name" value="FACILITATED GLUCOSE TRANSPORTER PROTEIN 1"/>
    <property type="match status" value="1"/>
</dbReference>
<proteinExistence type="inferred from homology"/>
<comment type="subcellular location">
    <subcellularLocation>
        <location evidence="1">Membrane</location>
        <topology evidence="1">Multi-pass membrane protein</topology>
    </subcellularLocation>
</comment>
<dbReference type="PROSITE" id="PS50850">
    <property type="entry name" value="MFS"/>
    <property type="match status" value="1"/>
</dbReference>
<evidence type="ECO:0000313" key="9">
    <source>
        <dbReference type="EMBL" id="KAJ3182653.1"/>
    </source>
</evidence>
<reference evidence="9" key="1">
    <citation type="submission" date="2020-05" db="EMBL/GenBank/DDBJ databases">
        <title>Phylogenomic resolution of chytrid fungi.</title>
        <authorList>
            <person name="Stajich J.E."/>
            <person name="Amses K."/>
            <person name="Simmons R."/>
            <person name="Seto K."/>
            <person name="Myers J."/>
            <person name="Bonds A."/>
            <person name="Quandt C.A."/>
            <person name="Barry K."/>
            <person name="Liu P."/>
            <person name="Grigoriev I."/>
            <person name="Longcore J.E."/>
            <person name="James T.Y."/>
        </authorList>
    </citation>
    <scope>NUCLEOTIDE SEQUENCE</scope>
    <source>
        <strain evidence="9">JEL0379</strain>
    </source>
</reference>
<evidence type="ECO:0000256" key="7">
    <source>
        <dbReference type="SAM" id="Phobius"/>
    </source>
</evidence>
<evidence type="ECO:0000256" key="5">
    <source>
        <dbReference type="ARBA" id="ARBA00022989"/>
    </source>
</evidence>
<dbReference type="InterPro" id="IPR020846">
    <property type="entry name" value="MFS_dom"/>
</dbReference>
<gene>
    <name evidence="9" type="ORF">HDU87_007992</name>
</gene>
<evidence type="ECO:0000256" key="4">
    <source>
        <dbReference type="ARBA" id="ARBA00022692"/>
    </source>
</evidence>
<dbReference type="InterPro" id="IPR036259">
    <property type="entry name" value="MFS_trans_sf"/>
</dbReference>
<keyword evidence="3" id="KW-0813">Transport</keyword>
<comment type="similarity">
    <text evidence="2">Belongs to the major facilitator superfamily. Sugar transporter (TC 2.A.1.1) family.</text>
</comment>
<dbReference type="PRINTS" id="PR00171">
    <property type="entry name" value="SUGRTRNSPORT"/>
</dbReference>
<dbReference type="SUPFAM" id="SSF103473">
    <property type="entry name" value="MFS general substrate transporter"/>
    <property type="match status" value="1"/>
</dbReference>
<feature type="transmembrane region" description="Helical" evidence="7">
    <location>
        <begin position="127"/>
        <end position="146"/>
    </location>
</feature>